<evidence type="ECO:0000256" key="1">
    <source>
        <dbReference type="ARBA" id="ARBA00022729"/>
    </source>
</evidence>
<protein>
    <submittedName>
        <fullName evidence="5">VanW family protein</fullName>
    </submittedName>
</protein>
<dbReference type="KEGG" id="cle:Clole_2190"/>
<dbReference type="Pfam" id="PF12229">
    <property type="entry name" value="PG_binding_4"/>
    <property type="match status" value="1"/>
</dbReference>
<dbReference type="EMBL" id="CP002582">
    <property type="protein sequence ID" value="ADZ83904.1"/>
    <property type="molecule type" value="Genomic_DNA"/>
</dbReference>
<dbReference type="eggNOG" id="COG2720">
    <property type="taxonomic scope" value="Bacteria"/>
</dbReference>
<sequence length="516" mass="57737">MKSKSLLKWSAIIGAVVIIGISLGTIGYIYTKVTEFEQVFAQNVYIEDLSVGGLTKEEAKLKLENMKESELKQQSIVLYKNEIKKQIACNELGITYNIDETINKAFELGHQESFFEKYRISKEGLANAQKFELTKTFSDEPIHNFIKENATFFYKEPVNASIERKNRQFFVTKEVEGEALDEEATFEKMAEALKEPDNELNELIEVEAVTKTVIPEYTEASFADVQTLISSFSTSYNNASANRNENLKVAAQKISRMLLPDEIFYLSNQLEPFTEAAGYKNAGVIVNGKIEDGLGGGVCQVASTLYNAVLLTDIEIVSRQNHSLPVAYVPLGRDATYATGVIDFKFKNNTGYPLFIEGYCENNKVYVNIYGHKDAIPEYDIKFDSVVTEVIPAPATKYEDDSTLEKGKEVVEIKALDGKRVKLYKLYYKNGVLEKKELVDTSYYKPRAAVIKRGTKEVVTNHTPATPTTPQATTPPTTVPEETETNPTGNEASIPIDDIPPSVNPDDLNNFEVIQQ</sequence>
<dbReference type="PANTHER" id="PTHR35788">
    <property type="entry name" value="EXPORTED PROTEIN-RELATED"/>
    <property type="match status" value="1"/>
</dbReference>
<dbReference type="InterPro" id="IPR022029">
    <property type="entry name" value="YoaR-like_PG-bd"/>
</dbReference>
<evidence type="ECO:0000259" key="4">
    <source>
        <dbReference type="PROSITE" id="PS51109"/>
    </source>
</evidence>
<dbReference type="RefSeq" id="WP_013657198.1">
    <property type="nucleotide sequence ID" value="NC_015275.1"/>
</dbReference>
<feature type="domain" description="G5" evidence="4">
    <location>
        <begin position="376"/>
        <end position="457"/>
    </location>
</feature>
<gene>
    <name evidence="5" type="ordered locus">Clole_2190</name>
</gene>
<dbReference type="InterPro" id="IPR011098">
    <property type="entry name" value="G5_dom"/>
</dbReference>
<keyword evidence="3" id="KW-0812">Transmembrane</keyword>
<dbReference type="Pfam" id="PF07501">
    <property type="entry name" value="G5"/>
    <property type="match status" value="1"/>
</dbReference>
<dbReference type="Gene3D" id="2.20.230.10">
    <property type="entry name" value="Resuscitation-promoting factor rpfb"/>
    <property type="match status" value="1"/>
</dbReference>
<organism evidence="5 6">
    <name type="scientific">Cellulosilyticum lentocellum (strain ATCC 49066 / DSM 5427 / NCIMB 11756 / RHM5)</name>
    <name type="common">Clostridium lentocellum</name>
    <dbReference type="NCBI Taxonomy" id="642492"/>
    <lineage>
        <taxon>Bacteria</taxon>
        <taxon>Bacillati</taxon>
        <taxon>Bacillota</taxon>
        <taxon>Clostridia</taxon>
        <taxon>Lachnospirales</taxon>
        <taxon>Cellulosilyticaceae</taxon>
        <taxon>Cellulosilyticum</taxon>
    </lineage>
</organism>
<feature type="compositionally biased region" description="Low complexity" evidence="2">
    <location>
        <begin position="458"/>
        <end position="492"/>
    </location>
</feature>
<keyword evidence="6" id="KW-1185">Reference proteome</keyword>
<keyword evidence="3" id="KW-1133">Transmembrane helix</keyword>
<dbReference type="Proteomes" id="UP000008467">
    <property type="component" value="Chromosome"/>
</dbReference>
<dbReference type="PANTHER" id="PTHR35788:SF1">
    <property type="entry name" value="EXPORTED PROTEIN"/>
    <property type="match status" value="1"/>
</dbReference>
<keyword evidence="3" id="KW-0472">Membrane</keyword>
<dbReference type="Pfam" id="PF04294">
    <property type="entry name" value="VanW"/>
    <property type="match status" value="1"/>
</dbReference>
<dbReference type="PROSITE" id="PS51109">
    <property type="entry name" value="G5"/>
    <property type="match status" value="1"/>
</dbReference>
<dbReference type="InterPro" id="IPR052913">
    <property type="entry name" value="Glycopeptide_resist_protein"/>
</dbReference>
<name>F2JRI3_CELLD</name>
<evidence type="ECO:0000313" key="5">
    <source>
        <dbReference type="EMBL" id="ADZ83904.1"/>
    </source>
</evidence>
<dbReference type="SMART" id="SM01208">
    <property type="entry name" value="G5"/>
    <property type="match status" value="1"/>
</dbReference>
<evidence type="ECO:0000313" key="6">
    <source>
        <dbReference type="Proteomes" id="UP000008467"/>
    </source>
</evidence>
<evidence type="ECO:0000256" key="3">
    <source>
        <dbReference type="SAM" id="Phobius"/>
    </source>
</evidence>
<dbReference type="HOGENOM" id="CLU_011572_2_1_9"/>
<dbReference type="InterPro" id="IPR007391">
    <property type="entry name" value="Vancomycin_resist_VanW"/>
</dbReference>
<dbReference type="STRING" id="642492.Clole_2190"/>
<dbReference type="AlphaFoldDB" id="F2JRI3"/>
<keyword evidence="1" id="KW-0732">Signal</keyword>
<reference evidence="5 6" key="1">
    <citation type="journal article" date="2011" name="J. Bacteriol.">
        <title>Complete genome sequence of the cellulose-degrading bacterium Cellulosilyticum lentocellum.</title>
        <authorList>
            <consortium name="US DOE Joint Genome Institute"/>
            <person name="Miller D.A."/>
            <person name="Suen G."/>
            <person name="Bruce D."/>
            <person name="Copeland A."/>
            <person name="Cheng J.F."/>
            <person name="Detter C."/>
            <person name="Goodwin L.A."/>
            <person name="Han C.S."/>
            <person name="Hauser L.J."/>
            <person name="Land M.L."/>
            <person name="Lapidus A."/>
            <person name="Lucas S."/>
            <person name="Meincke L."/>
            <person name="Pitluck S."/>
            <person name="Tapia R."/>
            <person name="Teshima H."/>
            <person name="Woyke T."/>
            <person name="Fox B.G."/>
            <person name="Angert E.R."/>
            <person name="Currie C.R."/>
        </authorList>
    </citation>
    <scope>NUCLEOTIDE SEQUENCE [LARGE SCALE GENOMIC DNA]</scope>
    <source>
        <strain evidence="6">ATCC 49066 / DSM 5427 / NCIMB 11756 / RHM5</strain>
    </source>
</reference>
<accession>F2JRI3</accession>
<feature type="transmembrane region" description="Helical" evidence="3">
    <location>
        <begin position="12"/>
        <end position="30"/>
    </location>
</feature>
<evidence type="ECO:0000256" key="2">
    <source>
        <dbReference type="SAM" id="MobiDB-lite"/>
    </source>
</evidence>
<feature type="region of interest" description="Disordered" evidence="2">
    <location>
        <begin position="455"/>
        <end position="509"/>
    </location>
</feature>
<proteinExistence type="predicted"/>